<protein>
    <submittedName>
        <fullName evidence="1">Uncharacterized protein</fullName>
    </submittedName>
</protein>
<sequence length="76" mass="9282">MEIIPVFFNYLFEITLQNFGFAAFFLFPKFLKPVLLFVSKIYLTRNERIPDFKKIKHFKDGDLYENKYICQKNFEN</sequence>
<evidence type="ECO:0000313" key="2">
    <source>
        <dbReference type="Proteomes" id="UP000198345"/>
    </source>
</evidence>
<dbReference type="EMBL" id="MUGW01000029">
    <property type="protein sequence ID" value="OXA88910.1"/>
    <property type="molecule type" value="Genomic_DNA"/>
</dbReference>
<keyword evidence="2" id="KW-1185">Reference proteome</keyword>
<dbReference type="AlphaFoldDB" id="A0A226H617"/>
<name>A0A226H617_9FLAO</name>
<accession>A0A226H617</accession>
<organism evidence="1 2">
    <name type="scientific">Flavobacterium hercynium</name>
    <dbReference type="NCBI Taxonomy" id="387094"/>
    <lineage>
        <taxon>Bacteria</taxon>
        <taxon>Pseudomonadati</taxon>
        <taxon>Bacteroidota</taxon>
        <taxon>Flavobacteriia</taxon>
        <taxon>Flavobacteriales</taxon>
        <taxon>Flavobacteriaceae</taxon>
        <taxon>Flavobacterium</taxon>
    </lineage>
</organism>
<proteinExistence type="predicted"/>
<reference evidence="1 2" key="1">
    <citation type="submission" date="2016-11" db="EMBL/GenBank/DDBJ databases">
        <title>Whole genomes of Flavobacteriaceae.</title>
        <authorList>
            <person name="Stine C."/>
            <person name="Li C."/>
            <person name="Tadesse D."/>
        </authorList>
    </citation>
    <scope>NUCLEOTIDE SEQUENCE [LARGE SCALE GENOMIC DNA]</scope>
    <source>
        <strain evidence="1 2">DSM 18292</strain>
    </source>
</reference>
<comment type="caution">
    <text evidence="1">The sequence shown here is derived from an EMBL/GenBank/DDBJ whole genome shotgun (WGS) entry which is preliminary data.</text>
</comment>
<gene>
    <name evidence="1" type="ORF">B0A66_14280</name>
</gene>
<evidence type="ECO:0000313" key="1">
    <source>
        <dbReference type="EMBL" id="OXA88910.1"/>
    </source>
</evidence>
<dbReference type="Proteomes" id="UP000198345">
    <property type="component" value="Unassembled WGS sequence"/>
</dbReference>